<dbReference type="EMBL" id="FUYJ01000009">
    <property type="protein sequence ID" value="SKB05516.1"/>
    <property type="molecule type" value="Genomic_DNA"/>
</dbReference>
<feature type="region of interest" description="Disordered" evidence="1">
    <location>
        <begin position="26"/>
        <end position="93"/>
    </location>
</feature>
<dbReference type="RefSeq" id="WP_078818600.1">
    <property type="nucleotide sequence ID" value="NZ_FUYJ01000009.1"/>
</dbReference>
<organism evidence="3 4">
    <name type="scientific">Sporosarcina newyorkensis</name>
    <dbReference type="NCBI Taxonomy" id="759851"/>
    <lineage>
        <taxon>Bacteria</taxon>
        <taxon>Bacillati</taxon>
        <taxon>Bacillota</taxon>
        <taxon>Bacilli</taxon>
        <taxon>Bacillales</taxon>
        <taxon>Caryophanaceae</taxon>
        <taxon>Sporosarcina</taxon>
    </lineage>
</organism>
<protein>
    <submittedName>
        <fullName evidence="3">Uncharacterized protein</fullName>
    </submittedName>
</protein>
<name>A0A1T4YUY7_9BACL</name>
<feature type="compositionally biased region" description="Acidic residues" evidence="1">
    <location>
        <begin position="61"/>
        <end position="93"/>
    </location>
</feature>
<gene>
    <name evidence="3" type="ORF">SAMN04244570_3674</name>
</gene>
<proteinExistence type="predicted"/>
<evidence type="ECO:0000313" key="4">
    <source>
        <dbReference type="Proteomes" id="UP000190042"/>
    </source>
</evidence>
<sequence>MKLNKNFIKVGAAALLSVGILSACGDDEPDVNDNDVNVDEPVVVPEDGDGNVDEPVVVPEDNPDTDVDMEPDADIDTDVDVKDEEDGDDKATN</sequence>
<feature type="chain" id="PRO_5013160066" evidence="2">
    <location>
        <begin position="26"/>
        <end position="93"/>
    </location>
</feature>
<accession>A0A1T4YUY7</accession>
<feature type="signal peptide" evidence="2">
    <location>
        <begin position="1"/>
        <end position="25"/>
    </location>
</feature>
<evidence type="ECO:0000256" key="2">
    <source>
        <dbReference type="SAM" id="SignalP"/>
    </source>
</evidence>
<keyword evidence="4" id="KW-1185">Reference proteome</keyword>
<keyword evidence="2" id="KW-0732">Signal</keyword>
<dbReference type="AlphaFoldDB" id="A0A1T4YUY7"/>
<reference evidence="4" key="1">
    <citation type="submission" date="2017-02" db="EMBL/GenBank/DDBJ databases">
        <authorList>
            <person name="Varghese N."/>
            <person name="Submissions S."/>
        </authorList>
    </citation>
    <scope>NUCLEOTIDE SEQUENCE [LARGE SCALE GENOMIC DNA]</scope>
    <source>
        <strain evidence="4">DSM 23966</strain>
    </source>
</reference>
<evidence type="ECO:0000256" key="1">
    <source>
        <dbReference type="SAM" id="MobiDB-lite"/>
    </source>
</evidence>
<feature type="compositionally biased region" description="Acidic residues" evidence="1">
    <location>
        <begin position="26"/>
        <end position="38"/>
    </location>
</feature>
<dbReference type="Proteomes" id="UP000190042">
    <property type="component" value="Unassembled WGS sequence"/>
</dbReference>
<evidence type="ECO:0000313" key="3">
    <source>
        <dbReference type="EMBL" id="SKB05516.1"/>
    </source>
</evidence>
<dbReference type="PROSITE" id="PS51257">
    <property type="entry name" value="PROKAR_LIPOPROTEIN"/>
    <property type="match status" value="1"/>
</dbReference>